<feature type="compositionally biased region" description="Basic and acidic residues" evidence="1">
    <location>
        <begin position="1"/>
        <end position="13"/>
    </location>
</feature>
<dbReference type="KEGG" id="ehx:EMIHUDRAFT_209676"/>
<name>A0A0D3J2J7_EMIH1</name>
<keyword evidence="2" id="KW-1133">Transmembrane helix</keyword>
<feature type="region of interest" description="Disordered" evidence="1">
    <location>
        <begin position="109"/>
        <end position="133"/>
    </location>
</feature>
<proteinExistence type="predicted"/>
<dbReference type="Proteomes" id="UP000013827">
    <property type="component" value="Unassembled WGS sequence"/>
</dbReference>
<sequence>MLRRAFGSEKQVDPSDDDDRSRRLRYRCRATNVLTIVYLLSLLLIALALSLADAEKQRQSLADVLQNCGNQNHQVHLVGMEEAIAADEEGTYDELEKLRIAKRIRKLREQRRKSDREARMNEDGDENSAYHYL</sequence>
<dbReference type="EnsemblProtists" id="EOD17732">
    <property type="protein sequence ID" value="EOD17732"/>
    <property type="gene ID" value="EMIHUDRAFT_209676"/>
</dbReference>
<dbReference type="PaxDb" id="2903-EOD17732"/>
<evidence type="ECO:0000256" key="1">
    <source>
        <dbReference type="SAM" id="MobiDB-lite"/>
    </source>
</evidence>
<dbReference type="RefSeq" id="XP_005770161.1">
    <property type="nucleotide sequence ID" value="XM_005770104.1"/>
</dbReference>
<accession>A0A0D3J2J7</accession>
<feature type="compositionally biased region" description="Basic and acidic residues" evidence="1">
    <location>
        <begin position="112"/>
        <end position="122"/>
    </location>
</feature>
<keyword evidence="4" id="KW-1185">Reference proteome</keyword>
<dbReference type="AlphaFoldDB" id="A0A0D3J2J7"/>
<feature type="region of interest" description="Disordered" evidence="1">
    <location>
        <begin position="1"/>
        <end position="20"/>
    </location>
</feature>
<reference evidence="4" key="1">
    <citation type="journal article" date="2013" name="Nature">
        <title>Pan genome of the phytoplankton Emiliania underpins its global distribution.</title>
        <authorList>
            <person name="Read B.A."/>
            <person name="Kegel J."/>
            <person name="Klute M.J."/>
            <person name="Kuo A."/>
            <person name="Lefebvre S.C."/>
            <person name="Maumus F."/>
            <person name="Mayer C."/>
            <person name="Miller J."/>
            <person name="Monier A."/>
            <person name="Salamov A."/>
            <person name="Young J."/>
            <person name="Aguilar M."/>
            <person name="Claverie J.M."/>
            <person name="Frickenhaus S."/>
            <person name="Gonzalez K."/>
            <person name="Herman E.K."/>
            <person name="Lin Y.C."/>
            <person name="Napier J."/>
            <person name="Ogata H."/>
            <person name="Sarno A.F."/>
            <person name="Shmutz J."/>
            <person name="Schroeder D."/>
            <person name="de Vargas C."/>
            <person name="Verret F."/>
            <person name="von Dassow P."/>
            <person name="Valentin K."/>
            <person name="Van de Peer Y."/>
            <person name="Wheeler G."/>
            <person name="Dacks J.B."/>
            <person name="Delwiche C.F."/>
            <person name="Dyhrman S.T."/>
            <person name="Glockner G."/>
            <person name="John U."/>
            <person name="Richards T."/>
            <person name="Worden A.Z."/>
            <person name="Zhang X."/>
            <person name="Grigoriev I.V."/>
            <person name="Allen A.E."/>
            <person name="Bidle K."/>
            <person name="Borodovsky M."/>
            <person name="Bowler C."/>
            <person name="Brownlee C."/>
            <person name="Cock J.M."/>
            <person name="Elias M."/>
            <person name="Gladyshev V.N."/>
            <person name="Groth M."/>
            <person name="Guda C."/>
            <person name="Hadaegh A."/>
            <person name="Iglesias-Rodriguez M.D."/>
            <person name="Jenkins J."/>
            <person name="Jones B.M."/>
            <person name="Lawson T."/>
            <person name="Leese F."/>
            <person name="Lindquist E."/>
            <person name="Lobanov A."/>
            <person name="Lomsadze A."/>
            <person name="Malik S.B."/>
            <person name="Marsh M.E."/>
            <person name="Mackinder L."/>
            <person name="Mock T."/>
            <person name="Mueller-Roeber B."/>
            <person name="Pagarete A."/>
            <person name="Parker M."/>
            <person name="Probert I."/>
            <person name="Quesneville H."/>
            <person name="Raines C."/>
            <person name="Rensing S.A."/>
            <person name="Riano-Pachon D.M."/>
            <person name="Richier S."/>
            <person name="Rokitta S."/>
            <person name="Shiraiwa Y."/>
            <person name="Soanes D.M."/>
            <person name="van der Giezen M."/>
            <person name="Wahlund T.M."/>
            <person name="Williams B."/>
            <person name="Wilson W."/>
            <person name="Wolfe G."/>
            <person name="Wurch L.L."/>
        </authorList>
    </citation>
    <scope>NUCLEOTIDE SEQUENCE</scope>
</reference>
<evidence type="ECO:0000256" key="2">
    <source>
        <dbReference type="SAM" id="Phobius"/>
    </source>
</evidence>
<protein>
    <submittedName>
        <fullName evidence="3">Uncharacterized protein</fullName>
    </submittedName>
</protein>
<evidence type="ECO:0000313" key="3">
    <source>
        <dbReference type="EnsemblProtists" id="EOD17732"/>
    </source>
</evidence>
<feature type="transmembrane region" description="Helical" evidence="2">
    <location>
        <begin position="30"/>
        <end position="52"/>
    </location>
</feature>
<dbReference type="GeneID" id="17264061"/>
<keyword evidence="2" id="KW-0812">Transmembrane</keyword>
<keyword evidence="2" id="KW-0472">Membrane</keyword>
<evidence type="ECO:0000313" key="4">
    <source>
        <dbReference type="Proteomes" id="UP000013827"/>
    </source>
</evidence>
<reference evidence="3" key="2">
    <citation type="submission" date="2024-10" db="UniProtKB">
        <authorList>
            <consortium name="EnsemblProtists"/>
        </authorList>
    </citation>
    <scope>IDENTIFICATION</scope>
</reference>
<dbReference type="HOGENOM" id="CLU_1910591_0_0_1"/>
<organism evidence="3 4">
    <name type="scientific">Emiliania huxleyi (strain CCMP1516)</name>
    <dbReference type="NCBI Taxonomy" id="280463"/>
    <lineage>
        <taxon>Eukaryota</taxon>
        <taxon>Haptista</taxon>
        <taxon>Haptophyta</taxon>
        <taxon>Prymnesiophyceae</taxon>
        <taxon>Isochrysidales</taxon>
        <taxon>Noelaerhabdaceae</taxon>
        <taxon>Emiliania</taxon>
    </lineage>
</organism>